<dbReference type="EMBL" id="JASPKY010000850">
    <property type="protein sequence ID" value="KAK9681072.1"/>
    <property type="molecule type" value="Genomic_DNA"/>
</dbReference>
<evidence type="ECO:0000256" key="1">
    <source>
        <dbReference type="SAM" id="MobiDB-lite"/>
    </source>
</evidence>
<dbReference type="AlphaFoldDB" id="A0AAW1HWK2"/>
<reference evidence="2 3" key="1">
    <citation type="journal article" date="2024" name="BMC Genomics">
        <title>De novo assembly and annotation of Popillia japonica's genome with initial clues to its potential as an invasive pest.</title>
        <authorList>
            <person name="Cucini C."/>
            <person name="Boschi S."/>
            <person name="Funari R."/>
            <person name="Cardaioli E."/>
            <person name="Iannotti N."/>
            <person name="Marturano G."/>
            <person name="Paoli F."/>
            <person name="Bruttini M."/>
            <person name="Carapelli A."/>
            <person name="Frati F."/>
            <person name="Nardi F."/>
        </authorList>
    </citation>
    <scope>NUCLEOTIDE SEQUENCE [LARGE SCALE GENOMIC DNA]</scope>
    <source>
        <strain evidence="2">DMR45628</strain>
    </source>
</reference>
<gene>
    <name evidence="2" type="ORF">QE152_g38604</name>
</gene>
<feature type="compositionally biased region" description="Acidic residues" evidence="1">
    <location>
        <begin position="101"/>
        <end position="117"/>
    </location>
</feature>
<evidence type="ECO:0000313" key="2">
    <source>
        <dbReference type="EMBL" id="KAK9681072.1"/>
    </source>
</evidence>
<feature type="compositionally biased region" description="Basic and acidic residues" evidence="1">
    <location>
        <begin position="67"/>
        <end position="76"/>
    </location>
</feature>
<dbReference type="Proteomes" id="UP001458880">
    <property type="component" value="Unassembled WGS sequence"/>
</dbReference>
<protein>
    <submittedName>
        <fullName evidence="2">Uncharacterized protein</fullName>
    </submittedName>
</protein>
<evidence type="ECO:0000313" key="3">
    <source>
        <dbReference type="Proteomes" id="UP001458880"/>
    </source>
</evidence>
<keyword evidence="3" id="KW-1185">Reference proteome</keyword>
<name>A0AAW1HWK2_POPJA</name>
<accession>A0AAW1HWK2</accession>
<comment type="caution">
    <text evidence="2">The sequence shown here is derived from an EMBL/GenBank/DDBJ whole genome shotgun (WGS) entry which is preliminary data.</text>
</comment>
<proteinExistence type="predicted"/>
<organism evidence="2 3">
    <name type="scientific">Popillia japonica</name>
    <name type="common">Japanese beetle</name>
    <dbReference type="NCBI Taxonomy" id="7064"/>
    <lineage>
        <taxon>Eukaryota</taxon>
        <taxon>Metazoa</taxon>
        <taxon>Ecdysozoa</taxon>
        <taxon>Arthropoda</taxon>
        <taxon>Hexapoda</taxon>
        <taxon>Insecta</taxon>
        <taxon>Pterygota</taxon>
        <taxon>Neoptera</taxon>
        <taxon>Endopterygota</taxon>
        <taxon>Coleoptera</taxon>
        <taxon>Polyphaga</taxon>
        <taxon>Scarabaeiformia</taxon>
        <taxon>Scarabaeidae</taxon>
        <taxon>Rutelinae</taxon>
        <taxon>Popillia</taxon>
    </lineage>
</organism>
<feature type="compositionally biased region" description="Basic and acidic residues" evidence="1">
    <location>
        <begin position="83"/>
        <end position="100"/>
    </location>
</feature>
<sequence>MKWTTAENYYRTQLVEDWLQCNICKLWVHENCTKFEGMCSNSGNKEKAKTTSSSPHATSPPPKKSKHIEASHKSEDAGGEVGEDIREKSNATEKTRKKEDGEEEEEKGEEEKDEEEEKASPCF</sequence>
<feature type="region of interest" description="Disordered" evidence="1">
    <location>
        <begin position="37"/>
        <end position="123"/>
    </location>
</feature>